<dbReference type="Pfam" id="PF00717">
    <property type="entry name" value="Peptidase_S24"/>
    <property type="match status" value="1"/>
</dbReference>
<dbReference type="Gene3D" id="2.10.109.10">
    <property type="entry name" value="Umud Fragment, subunit A"/>
    <property type="match status" value="1"/>
</dbReference>
<dbReference type="InterPro" id="IPR036390">
    <property type="entry name" value="WH_DNA-bd_sf"/>
</dbReference>
<dbReference type="Gene3D" id="1.10.10.10">
    <property type="entry name" value="Winged helix-like DNA-binding domain superfamily/Winged helix DNA-binding domain"/>
    <property type="match status" value="1"/>
</dbReference>
<dbReference type="PANTHER" id="PTHR33516">
    <property type="entry name" value="LEXA REPRESSOR"/>
    <property type="match status" value="1"/>
</dbReference>
<accession>A0A1F5H358</accession>
<evidence type="ECO:0000256" key="10">
    <source>
        <dbReference type="ARBA" id="ARBA00023204"/>
    </source>
</evidence>
<dbReference type="Proteomes" id="UP000177039">
    <property type="component" value="Unassembled WGS sequence"/>
</dbReference>
<dbReference type="GO" id="GO:0004252">
    <property type="term" value="F:serine-type endopeptidase activity"/>
    <property type="evidence" value="ECO:0007669"/>
    <property type="project" value="InterPro"/>
</dbReference>
<keyword evidence="7" id="KW-0805">Transcription regulation</keyword>
<evidence type="ECO:0000256" key="3">
    <source>
        <dbReference type="ARBA" id="ARBA00022705"/>
    </source>
</evidence>
<evidence type="ECO:0000256" key="6">
    <source>
        <dbReference type="ARBA" id="ARBA00022813"/>
    </source>
</evidence>
<evidence type="ECO:0000259" key="14">
    <source>
        <dbReference type="Pfam" id="PF01726"/>
    </source>
</evidence>
<comment type="caution">
    <text evidence="15">The sequence shown here is derived from an EMBL/GenBank/DDBJ whole genome shotgun (WGS) entry which is preliminary data.</text>
</comment>
<dbReference type="InterPro" id="IPR015927">
    <property type="entry name" value="Peptidase_S24_S26A/B/C"/>
</dbReference>
<dbReference type="InterPro" id="IPR039418">
    <property type="entry name" value="LexA-like"/>
</dbReference>
<evidence type="ECO:0000256" key="11">
    <source>
        <dbReference type="ARBA" id="ARBA00023236"/>
    </source>
</evidence>
<dbReference type="GO" id="GO:0045892">
    <property type="term" value="P:negative regulation of DNA-templated transcription"/>
    <property type="evidence" value="ECO:0007669"/>
    <property type="project" value="InterPro"/>
</dbReference>
<keyword evidence="6 12" id="KW-0068">Autocatalytic cleavage</keyword>
<dbReference type="EMBL" id="MFBT01000036">
    <property type="protein sequence ID" value="OGD98487.1"/>
    <property type="molecule type" value="Genomic_DNA"/>
</dbReference>
<dbReference type="PANTHER" id="PTHR33516:SF2">
    <property type="entry name" value="LEXA REPRESSOR-RELATED"/>
    <property type="match status" value="1"/>
</dbReference>
<keyword evidence="11" id="KW-0742">SOS response</keyword>
<dbReference type="GO" id="GO:0003677">
    <property type="term" value="F:DNA binding"/>
    <property type="evidence" value="ECO:0007669"/>
    <property type="project" value="UniProtKB-KW"/>
</dbReference>
<evidence type="ECO:0000256" key="4">
    <source>
        <dbReference type="ARBA" id="ARBA00022763"/>
    </source>
</evidence>
<dbReference type="GO" id="GO:0009432">
    <property type="term" value="P:SOS response"/>
    <property type="evidence" value="ECO:0007669"/>
    <property type="project" value="UniProtKB-KW"/>
</dbReference>
<dbReference type="InterPro" id="IPR006199">
    <property type="entry name" value="LexA_DNA-bd_dom"/>
</dbReference>
<evidence type="ECO:0000256" key="1">
    <source>
        <dbReference type="ARBA" id="ARBA00007484"/>
    </source>
</evidence>
<evidence type="ECO:0000313" key="16">
    <source>
        <dbReference type="Proteomes" id="UP000177039"/>
    </source>
</evidence>
<dbReference type="InterPro" id="IPR006200">
    <property type="entry name" value="LexA"/>
</dbReference>
<keyword evidence="8" id="KW-0238">DNA-binding</keyword>
<dbReference type="InterPro" id="IPR050077">
    <property type="entry name" value="LexA_repressor"/>
</dbReference>
<dbReference type="GO" id="GO:0006260">
    <property type="term" value="P:DNA replication"/>
    <property type="evidence" value="ECO:0007669"/>
    <property type="project" value="UniProtKB-KW"/>
</dbReference>
<dbReference type="NCBIfam" id="TIGR00498">
    <property type="entry name" value="lexA"/>
    <property type="match status" value="1"/>
</dbReference>
<dbReference type="PRINTS" id="PR00726">
    <property type="entry name" value="LEXASERPTASE"/>
</dbReference>
<dbReference type="Pfam" id="PF01726">
    <property type="entry name" value="LexA_DNA_bind"/>
    <property type="match status" value="1"/>
</dbReference>
<name>A0A1F5H358_9BACT</name>
<evidence type="ECO:0000313" key="15">
    <source>
        <dbReference type="EMBL" id="OGD98487.1"/>
    </source>
</evidence>
<evidence type="ECO:0000256" key="2">
    <source>
        <dbReference type="ARBA" id="ARBA00022491"/>
    </source>
</evidence>
<keyword evidence="10" id="KW-0234">DNA repair</keyword>
<evidence type="ECO:0000256" key="12">
    <source>
        <dbReference type="RuleBase" id="RU003991"/>
    </source>
</evidence>
<evidence type="ECO:0000256" key="7">
    <source>
        <dbReference type="ARBA" id="ARBA00023015"/>
    </source>
</evidence>
<protein>
    <submittedName>
        <fullName evidence="15">Repressor LexA</fullName>
    </submittedName>
</protein>
<keyword evidence="4" id="KW-0227">DNA damage</keyword>
<dbReference type="CDD" id="cd06529">
    <property type="entry name" value="S24_LexA-like"/>
    <property type="match status" value="1"/>
</dbReference>
<dbReference type="InterPro" id="IPR036286">
    <property type="entry name" value="LexA/Signal_pep-like_sf"/>
</dbReference>
<proteinExistence type="inferred from homology"/>
<keyword evidence="2" id="KW-0678">Repressor</keyword>
<feature type="domain" description="LexA repressor DNA-binding" evidence="14">
    <location>
        <begin position="4"/>
        <end position="65"/>
    </location>
</feature>
<gene>
    <name evidence="15" type="ORF">A3B54_04465</name>
</gene>
<organism evidence="15 16">
    <name type="scientific">Candidatus Curtissbacteria bacterium RIFCSPLOWO2_01_FULL_42_50</name>
    <dbReference type="NCBI Taxonomy" id="1797730"/>
    <lineage>
        <taxon>Bacteria</taxon>
        <taxon>Candidatus Curtissiibacteriota</taxon>
    </lineage>
</organism>
<keyword evidence="5 12" id="KW-0378">Hydrolase</keyword>
<evidence type="ECO:0000256" key="8">
    <source>
        <dbReference type="ARBA" id="ARBA00023125"/>
    </source>
</evidence>
<comment type="similarity">
    <text evidence="1 12">Belongs to the peptidase S24 family.</text>
</comment>
<dbReference type="GO" id="GO:0006281">
    <property type="term" value="P:DNA repair"/>
    <property type="evidence" value="ECO:0007669"/>
    <property type="project" value="UniProtKB-KW"/>
</dbReference>
<keyword evidence="9" id="KW-0804">Transcription</keyword>
<keyword evidence="3" id="KW-0235">DNA replication</keyword>
<feature type="domain" description="Peptidase S24/S26A/S26B/S26C" evidence="13">
    <location>
        <begin position="84"/>
        <end position="199"/>
    </location>
</feature>
<dbReference type="SUPFAM" id="SSF46785">
    <property type="entry name" value="Winged helix' DNA-binding domain"/>
    <property type="match status" value="1"/>
</dbReference>
<evidence type="ECO:0000256" key="9">
    <source>
        <dbReference type="ARBA" id="ARBA00023163"/>
    </source>
</evidence>
<dbReference type="InterPro" id="IPR006197">
    <property type="entry name" value="Peptidase_S24_LexA"/>
</dbReference>
<sequence length="212" mass="23816">MNLPITPRQKQMLSIIYNYIKNSGYPPTFEEMKNRLGVSSNQSVLDLLNKLEEKKAIKRNESVARSIAILPLGYEILDNPPLVPFLGLSHAGSPMEAIQIEGEWQPLSSNVAKLEEEVFLLKVSGDSMINAGIDDGDLVLVKRHKEFVSGDIVLARIGDDVTIKRFVSEDKPPYLYLKPENPSYEIIHFTEDVVLDGKVISILKNGQWRPTL</sequence>
<dbReference type="GO" id="GO:0006508">
    <property type="term" value="P:proteolysis"/>
    <property type="evidence" value="ECO:0007669"/>
    <property type="project" value="InterPro"/>
</dbReference>
<dbReference type="AlphaFoldDB" id="A0A1F5H358"/>
<evidence type="ECO:0000259" key="13">
    <source>
        <dbReference type="Pfam" id="PF00717"/>
    </source>
</evidence>
<reference evidence="15 16" key="1">
    <citation type="journal article" date="2016" name="Nat. Commun.">
        <title>Thousands of microbial genomes shed light on interconnected biogeochemical processes in an aquifer system.</title>
        <authorList>
            <person name="Anantharaman K."/>
            <person name="Brown C.T."/>
            <person name="Hug L.A."/>
            <person name="Sharon I."/>
            <person name="Castelle C.J."/>
            <person name="Probst A.J."/>
            <person name="Thomas B.C."/>
            <person name="Singh A."/>
            <person name="Wilkins M.J."/>
            <person name="Karaoz U."/>
            <person name="Brodie E.L."/>
            <person name="Williams K.H."/>
            <person name="Hubbard S.S."/>
            <person name="Banfield J.F."/>
        </authorList>
    </citation>
    <scope>NUCLEOTIDE SEQUENCE [LARGE SCALE GENOMIC DNA]</scope>
</reference>
<evidence type="ECO:0000256" key="5">
    <source>
        <dbReference type="ARBA" id="ARBA00022801"/>
    </source>
</evidence>
<dbReference type="SUPFAM" id="SSF51306">
    <property type="entry name" value="LexA/Signal peptidase"/>
    <property type="match status" value="1"/>
</dbReference>
<dbReference type="InterPro" id="IPR036388">
    <property type="entry name" value="WH-like_DNA-bd_sf"/>
</dbReference>